<keyword evidence="1" id="KW-0472">Membrane</keyword>
<keyword evidence="1" id="KW-0812">Transmembrane</keyword>
<evidence type="ECO:0000256" key="1">
    <source>
        <dbReference type="SAM" id="Phobius"/>
    </source>
</evidence>
<dbReference type="AlphaFoldDB" id="A0A096HQ54"/>
<organism evidence="2 3">
    <name type="scientific">Comamonas testosteroni</name>
    <name type="common">Pseudomonas testosteroni</name>
    <dbReference type="NCBI Taxonomy" id="285"/>
    <lineage>
        <taxon>Bacteria</taxon>
        <taxon>Pseudomonadati</taxon>
        <taxon>Pseudomonadota</taxon>
        <taxon>Betaproteobacteria</taxon>
        <taxon>Burkholderiales</taxon>
        <taxon>Comamonadaceae</taxon>
        <taxon>Comamonas</taxon>
    </lineage>
</organism>
<keyword evidence="1" id="KW-1133">Transmembrane helix</keyword>
<name>A0A096HQ54_COMTE</name>
<reference evidence="2 3" key="1">
    <citation type="submission" date="2013-09" db="EMBL/GenBank/DDBJ databases">
        <title>High correlation between genotypes and phenotypes of environmental bacteria Comamonas testosteroni strains.</title>
        <authorList>
            <person name="Liu L."/>
            <person name="Zhu W."/>
            <person name="Xia X."/>
            <person name="Xu B."/>
            <person name="Luo M."/>
            <person name="Wang G."/>
        </authorList>
    </citation>
    <scope>NUCLEOTIDE SEQUENCE [LARGE SCALE GENOMIC DNA]</scope>
    <source>
        <strain evidence="2 3">JL40</strain>
    </source>
</reference>
<accession>A0A096HQ54</accession>
<dbReference type="EMBL" id="AWOR01000032">
    <property type="protein sequence ID" value="KGH31072.1"/>
    <property type="molecule type" value="Genomic_DNA"/>
</dbReference>
<protein>
    <submittedName>
        <fullName evidence="2">Uncharacterized protein</fullName>
    </submittedName>
</protein>
<proteinExistence type="predicted"/>
<feature type="transmembrane region" description="Helical" evidence="1">
    <location>
        <begin position="6"/>
        <end position="25"/>
    </location>
</feature>
<dbReference type="Proteomes" id="UP000029553">
    <property type="component" value="Unassembled WGS sequence"/>
</dbReference>
<sequence length="50" mass="5455">MSRAFLRSHIVVMGVFVIRTIGLLLGCCSMSGRAGCCRCMDAGFHKMFLA</sequence>
<evidence type="ECO:0000313" key="2">
    <source>
        <dbReference type="EMBL" id="KGH31072.1"/>
    </source>
</evidence>
<gene>
    <name evidence="2" type="ORF">P353_07015</name>
</gene>
<comment type="caution">
    <text evidence="2">The sequence shown here is derived from an EMBL/GenBank/DDBJ whole genome shotgun (WGS) entry which is preliminary data.</text>
</comment>
<evidence type="ECO:0000313" key="3">
    <source>
        <dbReference type="Proteomes" id="UP000029553"/>
    </source>
</evidence>